<feature type="transmembrane region" description="Helical" evidence="1">
    <location>
        <begin position="150"/>
        <end position="170"/>
    </location>
</feature>
<dbReference type="EMBL" id="VBOT01000103">
    <property type="protein sequence ID" value="TMQ50243.1"/>
    <property type="molecule type" value="Genomic_DNA"/>
</dbReference>
<dbReference type="PANTHER" id="PTHR42867:SF1">
    <property type="entry name" value="MEMBRANE PROTEIN-RELATED"/>
    <property type="match status" value="1"/>
</dbReference>
<evidence type="ECO:0000256" key="1">
    <source>
        <dbReference type="SAM" id="Phobius"/>
    </source>
</evidence>
<evidence type="ECO:0000313" key="2">
    <source>
        <dbReference type="EMBL" id="TMQ50243.1"/>
    </source>
</evidence>
<feature type="transmembrane region" description="Helical" evidence="1">
    <location>
        <begin position="217"/>
        <end position="237"/>
    </location>
</feature>
<organism evidence="2 3">
    <name type="scientific">Eiseniibacteriota bacterium</name>
    <dbReference type="NCBI Taxonomy" id="2212470"/>
    <lineage>
        <taxon>Bacteria</taxon>
        <taxon>Candidatus Eiseniibacteriota</taxon>
    </lineage>
</organism>
<proteinExistence type="predicted"/>
<protein>
    <submittedName>
        <fullName evidence="2">DUF1385 domain-containing protein</fullName>
    </submittedName>
</protein>
<keyword evidence="1" id="KW-0812">Transmembrane</keyword>
<dbReference type="InterPro" id="IPR010787">
    <property type="entry name" value="DUF1385"/>
</dbReference>
<feature type="transmembrane region" description="Helical" evidence="1">
    <location>
        <begin position="119"/>
        <end position="138"/>
    </location>
</feature>
<keyword evidence="1" id="KW-0472">Membrane</keyword>
<comment type="caution">
    <text evidence="2">The sequence shown here is derived from an EMBL/GenBank/DDBJ whole genome shotgun (WGS) entry which is preliminary data.</text>
</comment>
<evidence type="ECO:0000313" key="3">
    <source>
        <dbReference type="Proteomes" id="UP000320184"/>
    </source>
</evidence>
<dbReference type="Proteomes" id="UP000320184">
    <property type="component" value="Unassembled WGS sequence"/>
</dbReference>
<dbReference type="AlphaFoldDB" id="A0A538SFU5"/>
<dbReference type="PANTHER" id="PTHR42867">
    <property type="entry name" value="MEMBRANE PROTEIN-RELATED"/>
    <property type="match status" value="1"/>
</dbReference>
<dbReference type="Pfam" id="PF07136">
    <property type="entry name" value="DUF1385"/>
    <property type="match status" value="1"/>
</dbReference>
<accession>A0A538SFU5</accession>
<sequence length="330" mass="36154">MGRWRPRAPEAGQAQEIDVPFLPVGGQAVLEGVMMRSPSKVAVTVRRGDGSLATMERPFSSLTRRYRILGIPVLRGAVSLFETLYLGISALNFSAEEATKDGAPAPGEKSSSLPGAAQMLTVVLSLGLGVLLFVVLPARLTAWLGFTDRIAFGLVDGLFRLLAFLTYLVLISQWREMARVLGYHGAEHKAIHALENRAPLTPESVQKFSRFHPRCGTTFLFLVVVVSIVAFTFIGRPRGLGDHLLRVACMPLIAGVAFEFIRLSGKYSDRPLVRALVWPGVQFQRLTTREPDLSMCEVAISALERVRNDEQVLALEREGAAARAEVAFIQ</sequence>
<reference evidence="2 3" key="1">
    <citation type="journal article" date="2019" name="Nat. Microbiol.">
        <title>Mediterranean grassland soil C-N compound turnover is dependent on rainfall and depth, and is mediated by genomically divergent microorganisms.</title>
        <authorList>
            <person name="Diamond S."/>
            <person name="Andeer P.F."/>
            <person name="Li Z."/>
            <person name="Crits-Christoph A."/>
            <person name="Burstein D."/>
            <person name="Anantharaman K."/>
            <person name="Lane K.R."/>
            <person name="Thomas B.C."/>
            <person name="Pan C."/>
            <person name="Northen T.R."/>
            <person name="Banfield J.F."/>
        </authorList>
    </citation>
    <scope>NUCLEOTIDE SEQUENCE [LARGE SCALE GENOMIC DNA]</scope>
    <source>
        <strain evidence="2">WS_3</strain>
    </source>
</reference>
<name>A0A538SFU5_UNCEI</name>
<gene>
    <name evidence="2" type="ORF">E6K73_08155</name>
</gene>
<keyword evidence="1" id="KW-1133">Transmembrane helix</keyword>